<evidence type="ECO:0000256" key="7">
    <source>
        <dbReference type="SAM" id="Coils"/>
    </source>
</evidence>
<evidence type="ECO:0000259" key="9">
    <source>
        <dbReference type="Pfam" id="PF18052"/>
    </source>
</evidence>
<organism evidence="12">
    <name type="scientific">Davidia involucrata</name>
    <name type="common">Dove tree</name>
    <dbReference type="NCBI Taxonomy" id="16924"/>
    <lineage>
        <taxon>Eukaryota</taxon>
        <taxon>Viridiplantae</taxon>
        <taxon>Streptophyta</taxon>
        <taxon>Embryophyta</taxon>
        <taxon>Tracheophyta</taxon>
        <taxon>Spermatophyta</taxon>
        <taxon>Magnoliopsida</taxon>
        <taxon>eudicotyledons</taxon>
        <taxon>Gunneridae</taxon>
        <taxon>Pentapetalae</taxon>
        <taxon>asterids</taxon>
        <taxon>Cornales</taxon>
        <taxon>Nyssaceae</taxon>
        <taxon>Davidia</taxon>
    </lineage>
</organism>
<dbReference type="CDD" id="cd14798">
    <property type="entry name" value="RX-CC_like"/>
    <property type="match status" value="1"/>
</dbReference>
<dbReference type="FunFam" id="3.40.50.300:FF:001091">
    <property type="entry name" value="Probable disease resistance protein At1g61300"/>
    <property type="match status" value="1"/>
</dbReference>
<dbReference type="InterPro" id="IPR002182">
    <property type="entry name" value="NB-ARC"/>
</dbReference>
<keyword evidence="6" id="KW-0067">ATP-binding</keyword>
<dbReference type="InterPro" id="IPR038005">
    <property type="entry name" value="RX-like_CC"/>
</dbReference>
<dbReference type="SUPFAM" id="SSF52540">
    <property type="entry name" value="P-loop containing nucleoside triphosphate hydrolases"/>
    <property type="match status" value="1"/>
</dbReference>
<dbReference type="InterPro" id="IPR041118">
    <property type="entry name" value="Rx_N"/>
</dbReference>
<dbReference type="EMBL" id="GHES01007069">
    <property type="protein sequence ID" value="MPA37628.1"/>
    <property type="molecule type" value="Transcribed_RNA"/>
</dbReference>
<evidence type="ECO:0000256" key="3">
    <source>
        <dbReference type="ARBA" id="ARBA00022737"/>
    </source>
</evidence>
<feature type="domain" description="R13L1/DRL21-like LRR repeat region" evidence="11">
    <location>
        <begin position="717"/>
        <end position="840"/>
    </location>
</feature>
<keyword evidence="3" id="KW-0677">Repeat</keyword>
<dbReference type="Pfam" id="PF18052">
    <property type="entry name" value="Rx_N"/>
    <property type="match status" value="1"/>
</dbReference>
<evidence type="ECO:0000256" key="6">
    <source>
        <dbReference type="ARBA" id="ARBA00022840"/>
    </source>
</evidence>
<feature type="domain" description="Disease resistance protein winged helix" evidence="10">
    <location>
        <begin position="449"/>
        <end position="519"/>
    </location>
</feature>
<dbReference type="Pfam" id="PF23559">
    <property type="entry name" value="WHD_DRP"/>
    <property type="match status" value="1"/>
</dbReference>
<evidence type="ECO:0000259" key="10">
    <source>
        <dbReference type="Pfam" id="PF23559"/>
    </source>
</evidence>
<dbReference type="GO" id="GO:0016787">
    <property type="term" value="F:hydrolase activity"/>
    <property type="evidence" value="ECO:0007669"/>
    <property type="project" value="UniProtKB-KW"/>
</dbReference>
<dbReference type="Gene3D" id="1.10.8.430">
    <property type="entry name" value="Helical domain of apoptotic protease-activating factors"/>
    <property type="match status" value="1"/>
</dbReference>
<reference evidence="12" key="1">
    <citation type="submission" date="2019-08" db="EMBL/GenBank/DDBJ databases">
        <title>Reference gene set and small RNA set construction with multiple tissues from Davidia involucrata Baill.</title>
        <authorList>
            <person name="Yang H."/>
            <person name="Zhou C."/>
            <person name="Li G."/>
            <person name="Wang J."/>
            <person name="Gao P."/>
            <person name="Wang M."/>
            <person name="Wang R."/>
            <person name="Zhao Y."/>
        </authorList>
    </citation>
    <scope>NUCLEOTIDE SEQUENCE</scope>
    <source>
        <tissue evidence="12">Mixed with DoveR01_LX</tissue>
    </source>
</reference>
<proteinExistence type="inferred from homology"/>
<evidence type="ECO:0000256" key="4">
    <source>
        <dbReference type="ARBA" id="ARBA00022741"/>
    </source>
</evidence>
<gene>
    <name evidence="12" type="ORF">Din_007069</name>
</gene>
<dbReference type="Pfam" id="PF00931">
    <property type="entry name" value="NB-ARC"/>
    <property type="match status" value="1"/>
</dbReference>
<dbReference type="Gene3D" id="3.80.10.10">
    <property type="entry name" value="Ribonuclease Inhibitor"/>
    <property type="match status" value="2"/>
</dbReference>
<keyword evidence="12" id="KW-0378">Hydrolase</keyword>
<evidence type="ECO:0000259" key="8">
    <source>
        <dbReference type="Pfam" id="PF00931"/>
    </source>
</evidence>
<evidence type="ECO:0000256" key="1">
    <source>
        <dbReference type="ARBA" id="ARBA00008894"/>
    </source>
</evidence>
<dbReference type="GO" id="GO:0005524">
    <property type="term" value="F:ATP binding"/>
    <property type="evidence" value="ECO:0007669"/>
    <property type="project" value="UniProtKB-KW"/>
</dbReference>
<dbReference type="FunFam" id="1.10.10.10:FF:000322">
    <property type="entry name" value="Probable disease resistance protein At1g63360"/>
    <property type="match status" value="1"/>
</dbReference>
<keyword evidence="4" id="KW-0547">Nucleotide-binding</keyword>
<dbReference type="InterPro" id="IPR027417">
    <property type="entry name" value="P-loop_NTPase"/>
</dbReference>
<keyword evidence="2" id="KW-0433">Leucine-rich repeat</keyword>
<protein>
    <submittedName>
        <fullName evidence="12">Putative disease resistance RPP13-like protein 1</fullName>
        <ecNumber evidence="12">3.6.1.-</ecNumber>
    </submittedName>
</protein>
<evidence type="ECO:0000259" key="11">
    <source>
        <dbReference type="Pfam" id="PF25019"/>
    </source>
</evidence>
<evidence type="ECO:0000256" key="2">
    <source>
        <dbReference type="ARBA" id="ARBA00022614"/>
    </source>
</evidence>
<feature type="domain" description="Disease resistance N-terminal" evidence="9">
    <location>
        <begin position="8"/>
        <end position="96"/>
    </location>
</feature>
<dbReference type="InterPro" id="IPR042197">
    <property type="entry name" value="Apaf_helical"/>
</dbReference>
<dbReference type="InterPro" id="IPR056789">
    <property type="entry name" value="LRR_R13L1-DRL21"/>
</dbReference>
<keyword evidence="7" id="KW-0175">Coiled coil</keyword>
<feature type="domain" description="NB-ARC" evidence="8">
    <location>
        <begin position="186"/>
        <end position="364"/>
    </location>
</feature>
<dbReference type="PANTHER" id="PTHR36766">
    <property type="entry name" value="PLANT BROAD-SPECTRUM MILDEW RESISTANCE PROTEIN RPW8"/>
    <property type="match status" value="1"/>
</dbReference>
<keyword evidence="5" id="KW-0611">Plant defense</keyword>
<dbReference type="SUPFAM" id="SSF52058">
    <property type="entry name" value="L domain-like"/>
    <property type="match status" value="1"/>
</dbReference>
<dbReference type="Pfam" id="PF25019">
    <property type="entry name" value="LRR_R13L1-DRL21"/>
    <property type="match status" value="1"/>
</dbReference>
<name>A0A5B6Z1B4_DAVIN</name>
<dbReference type="Gene3D" id="1.10.10.10">
    <property type="entry name" value="Winged helix-like DNA-binding domain superfamily/Winged helix DNA-binding domain"/>
    <property type="match status" value="1"/>
</dbReference>
<comment type="similarity">
    <text evidence="1">Belongs to the disease resistance NB-LRR family.</text>
</comment>
<dbReference type="GO" id="GO:0051607">
    <property type="term" value="P:defense response to virus"/>
    <property type="evidence" value="ECO:0007669"/>
    <property type="project" value="UniProtKB-ARBA"/>
</dbReference>
<evidence type="ECO:0000313" key="12">
    <source>
        <dbReference type="EMBL" id="MPA37628.1"/>
    </source>
</evidence>
<dbReference type="PANTHER" id="PTHR36766:SF51">
    <property type="entry name" value="DISEASE RESISTANCE RPP13-LIKE PROTEIN 1"/>
    <property type="match status" value="1"/>
</dbReference>
<feature type="coiled-coil region" evidence="7">
    <location>
        <begin position="26"/>
        <end position="56"/>
    </location>
</feature>
<dbReference type="GO" id="GO:0043531">
    <property type="term" value="F:ADP binding"/>
    <property type="evidence" value="ECO:0007669"/>
    <property type="project" value="InterPro"/>
</dbReference>
<sequence>MAMVGEIVLSALIKSLFEKLVKLVRREGLHTAIQKLEKTLREIEAVLNDAEEKQMSNEAVKLWLEDLRDLAYAADDVLDEIATEALRRQLMAEPPQSSSTSLSMVRRLIPSCCTTTSFDPSALIPFNLRMESKIKEINRQLEDIAARKNRLGLAEKLVGSEASSKKEWQRPPTTSLMIEPFIHGRNKDKEEIIERLLKADAPTENNFGVIPIVGMGGIGKTTLAQHVYNDDQLKDHFNLKAWVCVSDEDFDVTRITRAILESFTLKRCDLNALNDLQVKLNETLSGKKFLLVLDDVWNKIYDHEWHLLRSPFRAGAHGSKIIVTTREDEVALQMGGSINQSHHLDKLSNDDCWSIFAQYAFQNRSISEHPNLESIGKEIVNKCGGLPLAARTLGGLLRYKQRDEEWEDVLNSEIWKLSPEKNDILPALNLSYHHLPSHLKRCFEYCAVIPKDYVFEEKEIVLLWMAEGLIHKPEGNKQIEDLGCEYFHELVSRSLIQPSSTSSTDNSPFIMHDLINDLAQVVAGEMYFRLENKVEGCSQSKIGKRTRRVSYTSSYYDGIKRFEVLKEVECLRTFLPFTSSDYFPERYITSYVLFDLLPKLKCLRVLCLSKYRIIELPDSIGDLKHLRYLNLSYTCIRKLPESVANLCNLQVMLLKGCQNLEELPLNMGNMINLHHLDITNLYGDGLKEMPLQMGKLTNLQTLSNFIVGKGSGSSSVRELRNLQHLQGTISISRLENVIDSGHAREVNLKYKQGIKELFLQWGNGSRKVGIETDVLEFLQPHLRLEQLTIKGYTSTRFPTWLGDGSFSRMVLLGLEDCRNCKSLPPLGQLPLLKELWIIGMSGVEKLGPEFYGEGCSKPFPSLENLTFMNMEEWKDWLSFGVDHKEVQPFTRLTKLHIRCCVKLQGKLPKFLPSLKELVIEECSQLVVALPSLEMLPVSETRNSALDLSSLTYLSISDVPVPVSFCNLDVADEVVLRNATSTDHLKSLTRLHVKNIPNFTSLPLWFFQGLTGLEEVKIMRCRDLASLWQNGMRLQQYLPALRHLAIESCPQLFCLFEEKDEEQEGQHHEELPCLRMLEYLEIRGCEKLVKLPRDLHTLTFLGDLTISDCPSLVSFPKTGKKPHHFSMPISGSLLLDMPDFPSFLRSILTQFGLWGNWSKSEGSLG</sequence>
<dbReference type="AlphaFoldDB" id="A0A5B6Z1B4"/>
<dbReference type="Gene3D" id="1.20.5.4130">
    <property type="match status" value="1"/>
</dbReference>
<dbReference type="SUPFAM" id="SSF52047">
    <property type="entry name" value="RNI-like"/>
    <property type="match status" value="1"/>
</dbReference>
<dbReference type="Gene3D" id="3.40.50.300">
    <property type="entry name" value="P-loop containing nucleotide triphosphate hydrolases"/>
    <property type="match status" value="1"/>
</dbReference>
<evidence type="ECO:0000256" key="5">
    <source>
        <dbReference type="ARBA" id="ARBA00022821"/>
    </source>
</evidence>
<dbReference type="InterPro" id="IPR036388">
    <property type="entry name" value="WH-like_DNA-bd_sf"/>
</dbReference>
<dbReference type="EC" id="3.6.1.-" evidence="12"/>
<dbReference type="PRINTS" id="PR00364">
    <property type="entry name" value="DISEASERSIST"/>
</dbReference>
<dbReference type="InterPro" id="IPR032675">
    <property type="entry name" value="LRR_dom_sf"/>
</dbReference>
<accession>A0A5B6Z1B4</accession>
<dbReference type="InterPro" id="IPR058922">
    <property type="entry name" value="WHD_DRP"/>
</dbReference>